<evidence type="ECO:0000256" key="3">
    <source>
        <dbReference type="ARBA" id="ARBA00022840"/>
    </source>
</evidence>
<accession>A0ABW6A6Q9</accession>
<name>A0ABW6A6Q9_9BACT</name>
<keyword evidence="3 5" id="KW-0067">ATP-binding</keyword>
<keyword evidence="2" id="KW-0547">Nucleotide-binding</keyword>
<dbReference type="InterPro" id="IPR027417">
    <property type="entry name" value="P-loop_NTPase"/>
</dbReference>
<evidence type="ECO:0000256" key="2">
    <source>
        <dbReference type="ARBA" id="ARBA00022741"/>
    </source>
</evidence>
<keyword evidence="6" id="KW-1185">Reference proteome</keyword>
<dbReference type="PROSITE" id="PS00211">
    <property type="entry name" value="ABC_TRANSPORTER_1"/>
    <property type="match status" value="1"/>
</dbReference>
<dbReference type="GO" id="GO:0005524">
    <property type="term" value="F:ATP binding"/>
    <property type="evidence" value="ECO:0007669"/>
    <property type="project" value="UniProtKB-KW"/>
</dbReference>
<dbReference type="InterPro" id="IPR051782">
    <property type="entry name" value="ABC_Transporter_VariousFunc"/>
</dbReference>
<dbReference type="RefSeq" id="WP_386099241.1">
    <property type="nucleotide sequence ID" value="NZ_JBHUOZ010000003.1"/>
</dbReference>
<dbReference type="Gene3D" id="3.40.50.300">
    <property type="entry name" value="P-loop containing nucleotide triphosphate hydrolases"/>
    <property type="match status" value="1"/>
</dbReference>
<dbReference type="EMBL" id="JBHUOZ010000003">
    <property type="protein sequence ID" value="MFD2920591.1"/>
    <property type="molecule type" value="Genomic_DNA"/>
</dbReference>
<keyword evidence="1" id="KW-0813">Transport</keyword>
<evidence type="ECO:0000256" key="1">
    <source>
        <dbReference type="ARBA" id="ARBA00022448"/>
    </source>
</evidence>
<sequence length="216" mass="24077">MLELIAVNKSFNGTAVLNIPHWSLSHGMYWLQGSNGSGKSTLLKILSGLLPFSGDIRINNAISIQKQPVAFRKQINYAPAEPQFPPFITGQELVNFTRSVKEGDALQISLIRDILQIGDFIHNPTGSYSSGMLKKLSLLLAFIGKPQWILLDEPFTTLDHASQKALEQLIVNTCQQKNISFILTSHHDIEANNIAFTEVYRIIDHELTIVNNTHAD</sequence>
<dbReference type="PROSITE" id="PS50893">
    <property type="entry name" value="ABC_TRANSPORTER_2"/>
    <property type="match status" value="1"/>
</dbReference>
<feature type="domain" description="ABC transporter" evidence="4">
    <location>
        <begin position="2"/>
        <end position="212"/>
    </location>
</feature>
<dbReference type="Pfam" id="PF00005">
    <property type="entry name" value="ABC_tran"/>
    <property type="match status" value="1"/>
</dbReference>
<evidence type="ECO:0000259" key="4">
    <source>
        <dbReference type="PROSITE" id="PS50893"/>
    </source>
</evidence>
<dbReference type="Proteomes" id="UP001597511">
    <property type="component" value="Unassembled WGS sequence"/>
</dbReference>
<gene>
    <name evidence="5" type="ORF">ACFS6H_12765</name>
</gene>
<evidence type="ECO:0000313" key="5">
    <source>
        <dbReference type="EMBL" id="MFD2920591.1"/>
    </source>
</evidence>
<reference evidence="6" key="1">
    <citation type="journal article" date="2019" name="Int. J. Syst. Evol. Microbiol.">
        <title>The Global Catalogue of Microorganisms (GCM) 10K type strain sequencing project: providing services to taxonomists for standard genome sequencing and annotation.</title>
        <authorList>
            <consortium name="The Broad Institute Genomics Platform"/>
            <consortium name="The Broad Institute Genome Sequencing Center for Infectious Disease"/>
            <person name="Wu L."/>
            <person name="Ma J."/>
        </authorList>
    </citation>
    <scope>NUCLEOTIDE SEQUENCE [LARGE SCALE GENOMIC DNA]</scope>
    <source>
        <strain evidence="6">KCTC 23299</strain>
    </source>
</reference>
<dbReference type="InterPro" id="IPR003593">
    <property type="entry name" value="AAA+_ATPase"/>
</dbReference>
<organism evidence="5 6">
    <name type="scientific">Terrimonas rubra</name>
    <dbReference type="NCBI Taxonomy" id="1035890"/>
    <lineage>
        <taxon>Bacteria</taxon>
        <taxon>Pseudomonadati</taxon>
        <taxon>Bacteroidota</taxon>
        <taxon>Chitinophagia</taxon>
        <taxon>Chitinophagales</taxon>
        <taxon>Chitinophagaceae</taxon>
        <taxon>Terrimonas</taxon>
    </lineage>
</organism>
<proteinExistence type="predicted"/>
<evidence type="ECO:0000313" key="6">
    <source>
        <dbReference type="Proteomes" id="UP001597511"/>
    </source>
</evidence>
<dbReference type="InterPro" id="IPR017871">
    <property type="entry name" value="ABC_transporter-like_CS"/>
</dbReference>
<dbReference type="PANTHER" id="PTHR42939">
    <property type="entry name" value="ABC TRANSPORTER ATP-BINDING PROTEIN ALBC-RELATED"/>
    <property type="match status" value="1"/>
</dbReference>
<dbReference type="SUPFAM" id="SSF52540">
    <property type="entry name" value="P-loop containing nucleoside triphosphate hydrolases"/>
    <property type="match status" value="1"/>
</dbReference>
<dbReference type="SMART" id="SM00382">
    <property type="entry name" value="AAA"/>
    <property type="match status" value="1"/>
</dbReference>
<dbReference type="InterPro" id="IPR003439">
    <property type="entry name" value="ABC_transporter-like_ATP-bd"/>
</dbReference>
<dbReference type="PANTHER" id="PTHR42939:SF1">
    <property type="entry name" value="ABC TRANSPORTER ATP-BINDING PROTEIN ALBC-RELATED"/>
    <property type="match status" value="1"/>
</dbReference>
<comment type="caution">
    <text evidence="5">The sequence shown here is derived from an EMBL/GenBank/DDBJ whole genome shotgun (WGS) entry which is preliminary data.</text>
</comment>
<protein>
    <submittedName>
        <fullName evidence="5">ATP-binding cassette domain-containing protein</fullName>
    </submittedName>
</protein>